<proteinExistence type="predicted"/>
<keyword evidence="2" id="KW-0812">Transmembrane</keyword>
<dbReference type="AlphaFoldDB" id="A0A939PBL7"/>
<dbReference type="RefSeq" id="WP_208254213.1">
    <property type="nucleotide sequence ID" value="NZ_JAGEOJ010000002.1"/>
</dbReference>
<accession>A0A939PBL7</accession>
<feature type="region of interest" description="Disordered" evidence="1">
    <location>
        <begin position="57"/>
        <end position="121"/>
    </location>
</feature>
<evidence type="ECO:0000256" key="1">
    <source>
        <dbReference type="SAM" id="MobiDB-lite"/>
    </source>
</evidence>
<feature type="compositionally biased region" description="Pro residues" evidence="1">
    <location>
        <begin position="60"/>
        <end position="88"/>
    </location>
</feature>
<feature type="transmembrane region" description="Helical" evidence="2">
    <location>
        <begin position="32"/>
        <end position="53"/>
    </location>
</feature>
<sequence length="240" mass="26209">MRSRGKIQPRRGLRHGVRVFCRKLENSERRQLALLGLVAVLAAFVLGGAVRLFEPDDEGPPPVLEAPPVPTPAAPEPSPTVPPSPTPTDTPEASGTSRAPAPPPDPPRNVPAVTIARPGTDERLMDDRDFDVFGTVHALGDNDLRLFLFSARRQLFYLADYRAEDVPNDGRWHIESTGIGEHWGHTGDVYVLLAVLADGSCRRVLDGLELGHDRYPAFNRLPNGCRAAAQVRVIEDNVPT</sequence>
<gene>
    <name evidence="3" type="ORF">J4573_05945</name>
</gene>
<evidence type="ECO:0000313" key="3">
    <source>
        <dbReference type="EMBL" id="MBO2446624.1"/>
    </source>
</evidence>
<reference evidence="3" key="1">
    <citation type="submission" date="2021-03" db="EMBL/GenBank/DDBJ databases">
        <authorList>
            <person name="Kanchanasin P."/>
            <person name="Saeng-In P."/>
            <person name="Phongsopitanun W."/>
            <person name="Yuki M."/>
            <person name="Kudo T."/>
            <person name="Ohkuma M."/>
            <person name="Tanasupawat S."/>
        </authorList>
    </citation>
    <scope>NUCLEOTIDE SEQUENCE</scope>
    <source>
        <strain evidence="3">GKU 128</strain>
    </source>
</reference>
<comment type="caution">
    <text evidence="3">The sequence shown here is derived from an EMBL/GenBank/DDBJ whole genome shotgun (WGS) entry which is preliminary data.</text>
</comment>
<dbReference type="EMBL" id="JAGEOJ010000002">
    <property type="protein sequence ID" value="MBO2446624.1"/>
    <property type="molecule type" value="Genomic_DNA"/>
</dbReference>
<evidence type="ECO:0000313" key="4">
    <source>
        <dbReference type="Proteomes" id="UP000669179"/>
    </source>
</evidence>
<keyword evidence="2" id="KW-1133">Transmembrane helix</keyword>
<name>A0A939PBL7_9ACTN</name>
<organism evidence="3 4">
    <name type="scientific">Actinomadura barringtoniae</name>
    <dbReference type="NCBI Taxonomy" id="1427535"/>
    <lineage>
        <taxon>Bacteria</taxon>
        <taxon>Bacillati</taxon>
        <taxon>Actinomycetota</taxon>
        <taxon>Actinomycetes</taxon>
        <taxon>Streptosporangiales</taxon>
        <taxon>Thermomonosporaceae</taxon>
        <taxon>Actinomadura</taxon>
    </lineage>
</organism>
<evidence type="ECO:0000256" key="2">
    <source>
        <dbReference type="SAM" id="Phobius"/>
    </source>
</evidence>
<protein>
    <submittedName>
        <fullName evidence="3">Uncharacterized protein</fullName>
    </submittedName>
</protein>
<keyword evidence="4" id="KW-1185">Reference proteome</keyword>
<feature type="compositionally biased region" description="Pro residues" evidence="1">
    <location>
        <begin position="100"/>
        <end position="109"/>
    </location>
</feature>
<keyword evidence="2" id="KW-0472">Membrane</keyword>
<dbReference type="Proteomes" id="UP000669179">
    <property type="component" value="Unassembled WGS sequence"/>
</dbReference>